<dbReference type="Gene3D" id="3.40.50.150">
    <property type="entry name" value="Vaccinia Virus protein VP39"/>
    <property type="match status" value="1"/>
</dbReference>
<dbReference type="SUPFAM" id="SSF53335">
    <property type="entry name" value="S-adenosyl-L-methionine-dependent methyltransferases"/>
    <property type="match status" value="1"/>
</dbReference>
<evidence type="ECO:0000313" key="3">
    <source>
        <dbReference type="Proteomes" id="UP000234845"/>
    </source>
</evidence>
<gene>
    <name evidence="2" type="ORF">CWI75_12960</name>
</gene>
<dbReference type="InterPro" id="IPR029063">
    <property type="entry name" value="SAM-dependent_MTases_sf"/>
</dbReference>
<dbReference type="CDD" id="cd02440">
    <property type="entry name" value="AdoMet_MTases"/>
    <property type="match status" value="1"/>
</dbReference>
<dbReference type="AlphaFoldDB" id="A0A2N5Y0R0"/>
<accession>A0A2N5Y0R0</accession>
<proteinExistence type="predicted"/>
<evidence type="ECO:0000259" key="1">
    <source>
        <dbReference type="Pfam" id="PF08241"/>
    </source>
</evidence>
<name>A0A2N5Y0R0_9GAMM</name>
<keyword evidence="3" id="KW-1185">Reference proteome</keyword>
<evidence type="ECO:0000313" key="2">
    <source>
        <dbReference type="EMBL" id="PLW81994.1"/>
    </source>
</evidence>
<dbReference type="EMBL" id="PKLZ01000009">
    <property type="protein sequence ID" value="PLW81994.1"/>
    <property type="molecule type" value="Genomic_DNA"/>
</dbReference>
<reference evidence="3" key="1">
    <citation type="submission" date="2017-11" db="EMBL/GenBank/DDBJ databases">
        <title>The draft genome sequence of Chromatocurvus sp. F02.</title>
        <authorList>
            <person name="Du Z.-J."/>
            <person name="Chang Y.-Q."/>
        </authorList>
    </citation>
    <scope>NUCLEOTIDE SEQUENCE [LARGE SCALE GENOMIC DNA]</scope>
    <source>
        <strain evidence="3">F02</strain>
    </source>
</reference>
<organism evidence="2 3">
    <name type="scientific">Kineobactrum sediminis</name>
    <dbReference type="NCBI Taxonomy" id="1905677"/>
    <lineage>
        <taxon>Bacteria</taxon>
        <taxon>Pseudomonadati</taxon>
        <taxon>Pseudomonadota</taxon>
        <taxon>Gammaproteobacteria</taxon>
        <taxon>Cellvibrionales</taxon>
        <taxon>Halieaceae</taxon>
        <taxon>Kineobactrum</taxon>
    </lineage>
</organism>
<dbReference type="InterPro" id="IPR013216">
    <property type="entry name" value="Methyltransf_11"/>
</dbReference>
<dbReference type="Proteomes" id="UP000234845">
    <property type="component" value="Unassembled WGS sequence"/>
</dbReference>
<dbReference type="GO" id="GO:0008757">
    <property type="term" value="F:S-adenosylmethionine-dependent methyltransferase activity"/>
    <property type="evidence" value="ECO:0007669"/>
    <property type="project" value="InterPro"/>
</dbReference>
<comment type="caution">
    <text evidence="2">The sequence shown here is derived from an EMBL/GenBank/DDBJ whole genome shotgun (WGS) entry which is preliminary data.</text>
</comment>
<feature type="domain" description="Methyltransferase type 11" evidence="1">
    <location>
        <begin position="98"/>
        <end position="196"/>
    </location>
</feature>
<protein>
    <recommendedName>
        <fullName evidence="1">Methyltransferase type 11 domain-containing protein</fullName>
    </recommendedName>
</protein>
<sequence length="286" mass="32050">MPVLQNAPLVDGKIMHSKKGSLLKRWHSATISPKTCASKWQGQYWEDQDEDRVVSCASCRSFDPANTRCSINFGTPLRKCVVSSIEAHFHNCKGEEVLEIGFGRFKLARNLIVRSGGRWTGVDPQQDTSRKLQLGSGGYGHASELPFADATFDRVFGVQSIEHWGQRAGGVRTPSSYSDCFQEIARVLKPGGSIYFDAPVHFHGNEMFIMGDTEKLRSLFDPAVWTNVNIERWREDSTPLERYTPSPTEFRDWPVEIVSYPAPEVARAKAEGVVWLLVVTAQKVTT</sequence>
<dbReference type="Pfam" id="PF08241">
    <property type="entry name" value="Methyltransf_11"/>
    <property type="match status" value="1"/>
</dbReference>